<accession>A0ABP8CV51</accession>
<organism evidence="2 3">
    <name type="scientific">Winogradskyella damuponensis</name>
    <dbReference type="NCBI Taxonomy" id="943939"/>
    <lineage>
        <taxon>Bacteria</taxon>
        <taxon>Pseudomonadati</taxon>
        <taxon>Bacteroidota</taxon>
        <taxon>Flavobacteriia</taxon>
        <taxon>Flavobacteriales</taxon>
        <taxon>Flavobacteriaceae</taxon>
        <taxon>Winogradskyella</taxon>
    </lineage>
</organism>
<name>A0ABP8CV51_9FLAO</name>
<evidence type="ECO:0000313" key="3">
    <source>
        <dbReference type="Proteomes" id="UP001501682"/>
    </source>
</evidence>
<dbReference type="EMBL" id="BAABCB010000018">
    <property type="protein sequence ID" value="GAA4243593.1"/>
    <property type="molecule type" value="Genomic_DNA"/>
</dbReference>
<reference evidence="3" key="1">
    <citation type="journal article" date="2019" name="Int. J. Syst. Evol. Microbiol.">
        <title>The Global Catalogue of Microorganisms (GCM) 10K type strain sequencing project: providing services to taxonomists for standard genome sequencing and annotation.</title>
        <authorList>
            <consortium name="The Broad Institute Genomics Platform"/>
            <consortium name="The Broad Institute Genome Sequencing Center for Infectious Disease"/>
            <person name="Wu L."/>
            <person name="Ma J."/>
        </authorList>
    </citation>
    <scope>NUCLEOTIDE SEQUENCE [LARGE SCALE GENOMIC DNA]</scope>
    <source>
        <strain evidence="3">JCM 17633</strain>
    </source>
</reference>
<evidence type="ECO:0000256" key="1">
    <source>
        <dbReference type="SAM" id="Phobius"/>
    </source>
</evidence>
<comment type="caution">
    <text evidence="2">The sequence shown here is derived from an EMBL/GenBank/DDBJ whole genome shotgun (WGS) entry which is preliminary data.</text>
</comment>
<keyword evidence="1" id="KW-0812">Transmembrane</keyword>
<dbReference type="Proteomes" id="UP001501682">
    <property type="component" value="Unassembled WGS sequence"/>
</dbReference>
<proteinExistence type="predicted"/>
<keyword evidence="1" id="KW-0472">Membrane</keyword>
<sequence>MYTYQIFDLFNEDQGYFDEYQIVVLLPIMAFVVPSIYLIRAKAFNKINNADKTLEELEEEFMIKPKGVWSKVKQYF</sequence>
<keyword evidence="1" id="KW-1133">Transmembrane helix</keyword>
<gene>
    <name evidence="2" type="ORF">GCM10022292_18790</name>
</gene>
<feature type="transmembrane region" description="Helical" evidence="1">
    <location>
        <begin position="20"/>
        <end position="39"/>
    </location>
</feature>
<evidence type="ECO:0000313" key="2">
    <source>
        <dbReference type="EMBL" id="GAA4243593.1"/>
    </source>
</evidence>
<keyword evidence="3" id="KW-1185">Reference proteome</keyword>
<protein>
    <submittedName>
        <fullName evidence="2">Uncharacterized protein</fullName>
    </submittedName>
</protein>